<feature type="transmembrane region" description="Helical" evidence="9">
    <location>
        <begin position="374"/>
        <end position="398"/>
    </location>
</feature>
<feature type="transmembrane region" description="Helical" evidence="9">
    <location>
        <begin position="557"/>
        <end position="577"/>
    </location>
</feature>
<sequence>MNSCILTRRPVFLQDQSEKSHRWCHRKCGLSCDTENQEEVLSKEDKLIMEKEPLSPLQSRSYESTRRSLGKLREIPEQGEPSNRLAKPSLKWMHRRHSSEGSFIHITGTGTTSEDSLDCGKKCFKGSIDSKDSSQEIEEFPPGIGQYGDFHTIDWQRDLSRDTYRQKYIARKMKESWRKKLKGYYDKLSGWLCVFLVGVAAGSVAGFIDIGEGWMKDLKEGICPDAFWLNKEQCCWSSNETFYEGDECDQWVSWYTFFRLEYFSTEEYVLSYTFYVLWSLLFAALACSMVKTFAPYACGSGVPEIKTILSGFIMRGYLGKWTLVIKSLGTMLAVSAGLSLGKEGPLVHIVCCLGNIISYLFPKYGKNEAKKREVLSAAAAAGVSTAFGAPIGGVLFSLEELSYYFPMKTLWRSFFCALVAAFVLRSIDPFGTDHVVKFYMNTTRAWVLIELLPFVLLGIMGGIIGATFIRFNITWVRYRTSTFLGKFPVLEVLLVTLFTSLVNFPNEFTRMNASDLIRTLFSQCGINDVSPLCDYKRNSSSLDERIIETGPGINQSLILLLLALAWKYTITIFTFGIKIPTGLFIPSLSMGAIMGRIVGVGMQQLALKYRYMWPFRAACTSNENCMAPGLYAMIGAAACLAGVTRMTVSLVVIMFELTGRVDYILPLMATVVASKWVADAIEREGIYDAHIQLNQYPFLDNKQSFRYSTKAIDLLRNTEPRRELHFLSQRGMTLRDIEETLIKTTHNGFPITVSKDIPYLIGFVLRRDLCLAIDHLKTTNPDVTEKSTIDFNQRSPENWKDFHSVNLSRIVDMAPLTITGPTPMETVIEMFCKLGLRQLLVTEHGRLLGIITKKDVLNHIQEVEEKENSE</sequence>
<comment type="caution">
    <text evidence="11">The sequence shown here is derived from an EMBL/GenBank/DDBJ whole genome shotgun (WGS) entry which is preliminary data.</text>
</comment>
<feature type="domain" description="CBS" evidence="10">
    <location>
        <begin position="807"/>
        <end position="870"/>
    </location>
</feature>
<keyword evidence="3 9" id="KW-0812">Transmembrane</keyword>
<evidence type="ECO:0000256" key="7">
    <source>
        <dbReference type="ARBA" id="ARBA00023214"/>
    </source>
</evidence>
<dbReference type="PROSITE" id="PS51371">
    <property type="entry name" value="CBS"/>
    <property type="match status" value="1"/>
</dbReference>
<evidence type="ECO:0000256" key="1">
    <source>
        <dbReference type="ARBA" id="ARBA00004337"/>
    </source>
</evidence>
<feature type="transmembrane region" description="Helical" evidence="9">
    <location>
        <begin position="272"/>
        <end position="297"/>
    </location>
</feature>
<dbReference type="Pfam" id="PF00571">
    <property type="entry name" value="CBS"/>
    <property type="match status" value="1"/>
</dbReference>
<keyword evidence="6 9" id="KW-0472">Membrane</keyword>
<gene>
    <name evidence="11" type="primary">Clcn3</name>
    <name evidence="11" type="ORF">NPIL_370721</name>
</gene>
<keyword evidence="5 9" id="KW-0406">Ion transport</keyword>
<evidence type="ECO:0000313" key="12">
    <source>
        <dbReference type="Proteomes" id="UP000887013"/>
    </source>
</evidence>
<dbReference type="PANTHER" id="PTHR45711:SF6">
    <property type="entry name" value="CHLORIDE CHANNEL PROTEIN"/>
    <property type="match status" value="1"/>
</dbReference>
<keyword evidence="12" id="KW-1185">Reference proteome</keyword>
<dbReference type="Proteomes" id="UP000887013">
    <property type="component" value="Unassembled WGS sequence"/>
</dbReference>
<feature type="transmembrane region" description="Helical" evidence="9">
    <location>
        <begin position="318"/>
        <end position="340"/>
    </location>
</feature>
<feature type="transmembrane region" description="Helical" evidence="9">
    <location>
        <begin position="188"/>
        <end position="208"/>
    </location>
</feature>
<dbReference type="InterPro" id="IPR001807">
    <property type="entry name" value="ClC"/>
</dbReference>
<dbReference type="EMBL" id="BMAW01072243">
    <property type="protein sequence ID" value="GFT81986.1"/>
    <property type="molecule type" value="Genomic_DNA"/>
</dbReference>
<evidence type="ECO:0000256" key="2">
    <source>
        <dbReference type="ARBA" id="ARBA00022448"/>
    </source>
</evidence>
<dbReference type="InterPro" id="IPR014743">
    <property type="entry name" value="Cl-channel_core"/>
</dbReference>
<proteinExistence type="inferred from homology"/>
<name>A0A8X6PRT3_NEPPI</name>
<dbReference type="GO" id="GO:0005769">
    <property type="term" value="C:early endosome"/>
    <property type="evidence" value="ECO:0007669"/>
    <property type="project" value="TreeGrafter"/>
</dbReference>
<feature type="transmembrane region" description="Helical" evidence="9">
    <location>
        <begin position="447"/>
        <end position="471"/>
    </location>
</feature>
<accession>A0A8X6PRT3</accession>
<dbReference type="SUPFAM" id="SSF54631">
    <property type="entry name" value="CBS-domain pair"/>
    <property type="match status" value="1"/>
</dbReference>
<dbReference type="CDD" id="cd04591">
    <property type="entry name" value="CBS_pair_voltage-gated_CLC_euk_bac"/>
    <property type="match status" value="1"/>
</dbReference>
<dbReference type="AlphaFoldDB" id="A0A8X6PRT3"/>
<dbReference type="FunFam" id="1.10.3080.10:FF:000011">
    <property type="entry name" value="Chloride channel protein"/>
    <property type="match status" value="1"/>
</dbReference>
<dbReference type="GO" id="GO:0008021">
    <property type="term" value="C:synaptic vesicle"/>
    <property type="evidence" value="ECO:0007669"/>
    <property type="project" value="TreeGrafter"/>
</dbReference>
<evidence type="ECO:0000313" key="11">
    <source>
        <dbReference type="EMBL" id="GFT81986.1"/>
    </source>
</evidence>
<evidence type="ECO:0000256" key="3">
    <source>
        <dbReference type="ARBA" id="ARBA00022692"/>
    </source>
</evidence>
<dbReference type="GO" id="GO:0005886">
    <property type="term" value="C:plasma membrane"/>
    <property type="evidence" value="ECO:0007669"/>
    <property type="project" value="TreeGrafter"/>
</dbReference>
<keyword evidence="4 9" id="KW-1133">Transmembrane helix</keyword>
<dbReference type="SUPFAM" id="SSF81340">
    <property type="entry name" value="Clc chloride channel"/>
    <property type="match status" value="1"/>
</dbReference>
<evidence type="ECO:0000256" key="8">
    <source>
        <dbReference type="PROSITE-ProRule" id="PRU00703"/>
    </source>
</evidence>
<feature type="transmembrane region" description="Helical" evidence="9">
    <location>
        <begin position="346"/>
        <end position="362"/>
    </location>
</feature>
<dbReference type="GO" id="GO:0010008">
    <property type="term" value="C:endosome membrane"/>
    <property type="evidence" value="ECO:0007669"/>
    <property type="project" value="UniProtKB-SubCell"/>
</dbReference>
<evidence type="ECO:0000256" key="4">
    <source>
        <dbReference type="ARBA" id="ARBA00022989"/>
    </source>
</evidence>
<dbReference type="GO" id="GO:0005794">
    <property type="term" value="C:Golgi apparatus"/>
    <property type="evidence" value="ECO:0007669"/>
    <property type="project" value="TreeGrafter"/>
</dbReference>
<evidence type="ECO:0000256" key="6">
    <source>
        <dbReference type="ARBA" id="ARBA00023136"/>
    </source>
</evidence>
<comment type="similarity">
    <text evidence="9">Belongs to the chloride channel (TC 2.A.49) family.</text>
</comment>
<dbReference type="CDD" id="cd03684">
    <property type="entry name" value="ClC_3_like"/>
    <property type="match status" value="1"/>
</dbReference>
<dbReference type="InterPro" id="IPR000644">
    <property type="entry name" value="CBS_dom"/>
</dbReference>
<dbReference type="PRINTS" id="PR00762">
    <property type="entry name" value="CLCHANNEL"/>
</dbReference>
<dbReference type="InterPro" id="IPR046342">
    <property type="entry name" value="CBS_dom_sf"/>
</dbReference>
<dbReference type="PANTHER" id="PTHR45711">
    <property type="entry name" value="CHLORIDE CHANNEL PROTEIN"/>
    <property type="match status" value="1"/>
</dbReference>
<evidence type="ECO:0000256" key="9">
    <source>
        <dbReference type="RuleBase" id="RU361221"/>
    </source>
</evidence>
<dbReference type="Gene3D" id="3.90.1280.20">
    <property type="match status" value="2"/>
</dbReference>
<feature type="transmembrane region" description="Helical" evidence="9">
    <location>
        <begin position="483"/>
        <end position="504"/>
    </location>
</feature>
<dbReference type="Gene3D" id="1.10.3080.10">
    <property type="entry name" value="Clc chloride channel"/>
    <property type="match status" value="1"/>
</dbReference>
<dbReference type="GO" id="GO:0005247">
    <property type="term" value="F:voltage-gated chloride channel activity"/>
    <property type="evidence" value="ECO:0007669"/>
    <property type="project" value="TreeGrafter"/>
</dbReference>
<dbReference type="OrthoDB" id="44789at2759"/>
<evidence type="ECO:0000259" key="10">
    <source>
        <dbReference type="PROSITE" id="PS51371"/>
    </source>
</evidence>
<feature type="transmembrane region" description="Helical" evidence="9">
    <location>
        <begin position="628"/>
        <end position="655"/>
    </location>
</feature>
<keyword evidence="2 9" id="KW-0813">Transport</keyword>
<keyword evidence="7 9" id="KW-0868">Chloride</keyword>
<dbReference type="Pfam" id="PF00654">
    <property type="entry name" value="Voltage_CLC"/>
    <property type="match status" value="1"/>
</dbReference>
<feature type="transmembrane region" description="Helical" evidence="9">
    <location>
        <begin position="410"/>
        <end position="427"/>
    </location>
</feature>
<evidence type="ECO:0000256" key="5">
    <source>
        <dbReference type="ARBA" id="ARBA00023065"/>
    </source>
</evidence>
<dbReference type="SMART" id="SM00116">
    <property type="entry name" value="CBS"/>
    <property type="match status" value="2"/>
</dbReference>
<feature type="transmembrane region" description="Helical" evidence="9">
    <location>
        <begin position="583"/>
        <end position="607"/>
    </location>
</feature>
<protein>
    <recommendedName>
        <fullName evidence="9">Chloride channel protein</fullName>
    </recommendedName>
</protein>
<organism evidence="11 12">
    <name type="scientific">Nephila pilipes</name>
    <name type="common">Giant wood spider</name>
    <name type="synonym">Nephila maculata</name>
    <dbReference type="NCBI Taxonomy" id="299642"/>
    <lineage>
        <taxon>Eukaryota</taxon>
        <taxon>Metazoa</taxon>
        <taxon>Ecdysozoa</taxon>
        <taxon>Arthropoda</taxon>
        <taxon>Chelicerata</taxon>
        <taxon>Arachnida</taxon>
        <taxon>Araneae</taxon>
        <taxon>Araneomorphae</taxon>
        <taxon>Entelegynae</taxon>
        <taxon>Araneoidea</taxon>
        <taxon>Nephilidae</taxon>
        <taxon>Nephila</taxon>
    </lineage>
</organism>
<reference evidence="11" key="1">
    <citation type="submission" date="2020-08" db="EMBL/GenBank/DDBJ databases">
        <title>Multicomponent nature underlies the extraordinary mechanical properties of spider dragline silk.</title>
        <authorList>
            <person name="Kono N."/>
            <person name="Nakamura H."/>
            <person name="Mori M."/>
            <person name="Yoshida Y."/>
            <person name="Ohtoshi R."/>
            <person name="Malay A.D."/>
            <person name="Moran D.A.P."/>
            <person name="Tomita M."/>
            <person name="Numata K."/>
            <person name="Arakawa K."/>
        </authorList>
    </citation>
    <scope>NUCLEOTIDE SEQUENCE</scope>
</reference>
<keyword evidence="8" id="KW-0129">CBS domain</keyword>
<comment type="subcellular location">
    <subcellularLocation>
        <location evidence="1">Endosome membrane</location>
        <topology evidence="1">Multi-pass membrane protein</topology>
    </subcellularLocation>
    <subcellularLocation>
        <location evidence="9">Membrane</location>
        <topology evidence="9">Multi-pass membrane protein</topology>
    </subcellularLocation>
</comment>